<evidence type="ECO:0000259" key="4">
    <source>
        <dbReference type="PROSITE" id="PS50975"/>
    </source>
</evidence>
<organism evidence="5">
    <name type="scientific">uncultured Desulfobacterium sp</name>
    <dbReference type="NCBI Taxonomy" id="201089"/>
    <lineage>
        <taxon>Bacteria</taxon>
        <taxon>Pseudomonadati</taxon>
        <taxon>Thermodesulfobacteriota</taxon>
        <taxon>Desulfobacteria</taxon>
        <taxon>Desulfobacterales</taxon>
        <taxon>Desulfobacteriaceae</taxon>
        <taxon>Desulfobacterium</taxon>
        <taxon>environmental samples</taxon>
    </lineage>
</organism>
<name>A0A445MV29_9BACT</name>
<dbReference type="InterPro" id="IPR011095">
    <property type="entry name" value="Dala_Dala_lig_C"/>
</dbReference>
<dbReference type="GO" id="GO:0008716">
    <property type="term" value="F:D-alanine-D-alanine ligase activity"/>
    <property type="evidence" value="ECO:0007669"/>
    <property type="project" value="InterPro"/>
</dbReference>
<dbReference type="PROSITE" id="PS50975">
    <property type="entry name" value="ATP_GRASP"/>
    <property type="match status" value="1"/>
</dbReference>
<dbReference type="SUPFAM" id="SSF56059">
    <property type="entry name" value="Glutathione synthetase ATP-binding domain-like"/>
    <property type="match status" value="1"/>
</dbReference>
<evidence type="ECO:0000313" key="5">
    <source>
        <dbReference type="EMBL" id="SPD73211.1"/>
    </source>
</evidence>
<evidence type="ECO:0000256" key="1">
    <source>
        <dbReference type="ARBA" id="ARBA00010871"/>
    </source>
</evidence>
<accession>A0A445MV29</accession>
<dbReference type="GO" id="GO:0005524">
    <property type="term" value="F:ATP binding"/>
    <property type="evidence" value="ECO:0007669"/>
    <property type="project" value="UniProtKB-UniRule"/>
</dbReference>
<evidence type="ECO:0000256" key="3">
    <source>
        <dbReference type="PROSITE-ProRule" id="PRU00409"/>
    </source>
</evidence>
<dbReference type="Gene3D" id="3.30.470.20">
    <property type="entry name" value="ATP-grasp fold, B domain"/>
    <property type="match status" value="2"/>
</dbReference>
<reference evidence="5" key="1">
    <citation type="submission" date="2018-01" db="EMBL/GenBank/DDBJ databases">
        <authorList>
            <person name="Regsiter A."/>
            <person name="William W."/>
        </authorList>
    </citation>
    <scope>NUCLEOTIDE SEQUENCE</scope>
    <source>
        <strain evidence="5">TRIP AH-1</strain>
    </source>
</reference>
<gene>
    <name evidence="5" type="ORF">PITCH_A1740020</name>
</gene>
<comment type="similarity">
    <text evidence="1">Belongs to the D-alanine--D-alanine ligase family.</text>
</comment>
<keyword evidence="3" id="KW-0547">Nucleotide-binding</keyword>
<dbReference type="InterPro" id="IPR011761">
    <property type="entry name" value="ATP-grasp"/>
</dbReference>
<dbReference type="PANTHER" id="PTHR23132:SF23">
    <property type="entry name" value="D-ALANINE--D-ALANINE LIGASE B"/>
    <property type="match status" value="1"/>
</dbReference>
<protein>
    <submittedName>
        <fullName evidence="5">D-alanine--D-alanine ligase domain protein</fullName>
    </submittedName>
</protein>
<dbReference type="AlphaFoldDB" id="A0A445MV29"/>
<dbReference type="Pfam" id="PF07478">
    <property type="entry name" value="Dala_Dala_lig_C"/>
    <property type="match status" value="1"/>
</dbReference>
<dbReference type="GO" id="GO:0046872">
    <property type="term" value="F:metal ion binding"/>
    <property type="evidence" value="ECO:0007669"/>
    <property type="project" value="InterPro"/>
</dbReference>
<sequence>MIIGLTYDLRSEYLAMGYTEYETAEFDRDDTIIAIERALYALGHHTDRIGHAKKLTERLVQGDRWDIVFNIAEGLLGIGREAQVPAILDLYDLPYTFSDPLVMSLTLHKGLTKQVIRQCGIRTPDFAVVEAAHDLEKISFDPPYFIKPIAEGTSKGISEHSVIKERKRLQGGCAGLIESYNQPVLVEKYLCGREFTVGVIGSGADAEALGTLEVILLEAAEKGVYSYRNKENCEDLVEYHLAAPDDPSVKEAQLMAIEIWKVLGCRDAGRVDFRCDEFGSPYFLEINPLAGLHPQHSDLPILCTHLGIPYVHLIHRILTSASKRIHKGESPGRKRCS</sequence>
<dbReference type="PANTHER" id="PTHR23132">
    <property type="entry name" value="D-ALANINE--D-ALANINE LIGASE"/>
    <property type="match status" value="1"/>
</dbReference>
<dbReference type="EMBL" id="OJIN01000084">
    <property type="protein sequence ID" value="SPD73211.1"/>
    <property type="molecule type" value="Genomic_DNA"/>
</dbReference>
<proteinExistence type="inferred from homology"/>
<keyword evidence="2 5" id="KW-0436">Ligase</keyword>
<feature type="domain" description="ATP-grasp" evidence="4">
    <location>
        <begin position="113"/>
        <end position="319"/>
    </location>
</feature>
<keyword evidence="3" id="KW-0067">ATP-binding</keyword>
<evidence type="ECO:0000256" key="2">
    <source>
        <dbReference type="ARBA" id="ARBA00022598"/>
    </source>
</evidence>